<evidence type="ECO:0000313" key="1">
    <source>
        <dbReference type="EMBL" id="KAI3751432.1"/>
    </source>
</evidence>
<gene>
    <name evidence="1" type="ORF">L2E82_22518</name>
</gene>
<evidence type="ECO:0000313" key="2">
    <source>
        <dbReference type="Proteomes" id="UP001055811"/>
    </source>
</evidence>
<reference evidence="2" key="1">
    <citation type="journal article" date="2022" name="Mol. Ecol. Resour.">
        <title>The genomes of chicory, endive, great burdock and yacon provide insights into Asteraceae palaeo-polyploidization history and plant inulin production.</title>
        <authorList>
            <person name="Fan W."/>
            <person name="Wang S."/>
            <person name="Wang H."/>
            <person name="Wang A."/>
            <person name="Jiang F."/>
            <person name="Liu H."/>
            <person name="Zhao H."/>
            <person name="Xu D."/>
            <person name="Zhang Y."/>
        </authorList>
    </citation>
    <scope>NUCLEOTIDE SEQUENCE [LARGE SCALE GENOMIC DNA]</scope>
    <source>
        <strain evidence="2">cv. Punajuju</strain>
    </source>
</reference>
<dbReference type="EMBL" id="CM042012">
    <property type="protein sequence ID" value="KAI3751432.1"/>
    <property type="molecule type" value="Genomic_DNA"/>
</dbReference>
<accession>A0ACB9DXY1</accession>
<dbReference type="Proteomes" id="UP001055811">
    <property type="component" value="Linkage Group LG04"/>
</dbReference>
<keyword evidence="2" id="KW-1185">Reference proteome</keyword>
<comment type="caution">
    <text evidence="1">The sequence shown here is derived from an EMBL/GenBank/DDBJ whole genome shotgun (WGS) entry which is preliminary data.</text>
</comment>
<organism evidence="1 2">
    <name type="scientific">Cichorium intybus</name>
    <name type="common">Chicory</name>
    <dbReference type="NCBI Taxonomy" id="13427"/>
    <lineage>
        <taxon>Eukaryota</taxon>
        <taxon>Viridiplantae</taxon>
        <taxon>Streptophyta</taxon>
        <taxon>Embryophyta</taxon>
        <taxon>Tracheophyta</taxon>
        <taxon>Spermatophyta</taxon>
        <taxon>Magnoliopsida</taxon>
        <taxon>eudicotyledons</taxon>
        <taxon>Gunneridae</taxon>
        <taxon>Pentapetalae</taxon>
        <taxon>asterids</taxon>
        <taxon>campanulids</taxon>
        <taxon>Asterales</taxon>
        <taxon>Asteraceae</taxon>
        <taxon>Cichorioideae</taxon>
        <taxon>Cichorieae</taxon>
        <taxon>Cichoriinae</taxon>
        <taxon>Cichorium</taxon>
    </lineage>
</organism>
<name>A0ACB9DXY1_CICIN</name>
<sequence>MEQTHKQCELELTPRETKFCTTSLEPLLDLTHGILGMVKMKGENGDRIDVIAVCHVDMSMWDTDHVAFCVFELWLGSLPAG</sequence>
<protein>
    <submittedName>
        <fullName evidence="1">Uncharacterized protein</fullName>
    </submittedName>
</protein>
<proteinExistence type="predicted"/>
<reference evidence="1 2" key="2">
    <citation type="journal article" date="2022" name="Mol. Ecol. Resour.">
        <title>The genomes of chicory, endive, great burdock and yacon provide insights into Asteraceae paleo-polyploidization history and plant inulin production.</title>
        <authorList>
            <person name="Fan W."/>
            <person name="Wang S."/>
            <person name="Wang H."/>
            <person name="Wang A."/>
            <person name="Jiang F."/>
            <person name="Liu H."/>
            <person name="Zhao H."/>
            <person name="Xu D."/>
            <person name="Zhang Y."/>
        </authorList>
    </citation>
    <scope>NUCLEOTIDE SEQUENCE [LARGE SCALE GENOMIC DNA]</scope>
    <source>
        <strain evidence="2">cv. Punajuju</strain>
        <tissue evidence="1">Leaves</tissue>
    </source>
</reference>